<evidence type="ECO:0000259" key="1">
    <source>
        <dbReference type="Pfam" id="PF13274"/>
    </source>
</evidence>
<dbReference type="EMBL" id="UOEU01000547">
    <property type="protein sequence ID" value="VAW34727.1"/>
    <property type="molecule type" value="Genomic_DNA"/>
</dbReference>
<organism evidence="2">
    <name type="scientific">hydrothermal vent metagenome</name>
    <dbReference type="NCBI Taxonomy" id="652676"/>
    <lineage>
        <taxon>unclassified sequences</taxon>
        <taxon>metagenomes</taxon>
        <taxon>ecological metagenomes</taxon>
    </lineage>
</organism>
<sequence length="141" mass="16785">GFHLAKYGRPLFDGIIEAWNHGPVVPEIYVTYKEYGAAGIPCPDRFRESKYRKEVCDFLNEIYRLYGQFSAPKLRQMTHDEPLWRKVTNRQVIKISLMKDYFLSRSEVRPLVVQAHTKTWEQSANKILKRRKELWERLAKV</sequence>
<reference evidence="2" key="1">
    <citation type="submission" date="2018-06" db="EMBL/GenBank/DDBJ databases">
        <authorList>
            <person name="Zhirakovskaya E."/>
        </authorList>
    </citation>
    <scope>NUCLEOTIDE SEQUENCE</scope>
</reference>
<evidence type="ECO:0000313" key="2">
    <source>
        <dbReference type="EMBL" id="VAW34727.1"/>
    </source>
</evidence>
<name>A0A3B0V9B3_9ZZZZ</name>
<dbReference type="AlphaFoldDB" id="A0A3B0V9B3"/>
<dbReference type="Pfam" id="PF13274">
    <property type="entry name" value="SocA_Panacea"/>
    <property type="match status" value="1"/>
</dbReference>
<accession>A0A3B0V9B3</accession>
<feature type="domain" description="Antitoxin SocA-like Panacea" evidence="1">
    <location>
        <begin position="2"/>
        <end position="84"/>
    </location>
</feature>
<proteinExistence type="predicted"/>
<dbReference type="InterPro" id="IPR025272">
    <property type="entry name" value="SocA_Panacea"/>
</dbReference>
<feature type="non-terminal residue" evidence="2">
    <location>
        <position position="1"/>
    </location>
</feature>
<protein>
    <recommendedName>
        <fullName evidence="1">Antitoxin SocA-like Panacea domain-containing protein</fullName>
    </recommendedName>
</protein>
<gene>
    <name evidence="2" type="ORF">MNBD_CHLOROFLEXI01-4440</name>
</gene>